<dbReference type="OrthoDB" id="1715191at2759"/>
<dbReference type="EMBL" id="KZ678130">
    <property type="protein sequence ID" value="PSN72303.1"/>
    <property type="molecule type" value="Genomic_DNA"/>
</dbReference>
<evidence type="ECO:0008006" key="4">
    <source>
        <dbReference type="Google" id="ProtNLM"/>
    </source>
</evidence>
<protein>
    <recommendedName>
        <fullName evidence="4">Isomerase YbhE</fullName>
    </recommendedName>
</protein>
<gene>
    <name evidence="2" type="ORF">BS50DRAFT_658181</name>
</gene>
<organism evidence="2 3">
    <name type="scientific">Corynespora cassiicola Philippines</name>
    <dbReference type="NCBI Taxonomy" id="1448308"/>
    <lineage>
        <taxon>Eukaryota</taxon>
        <taxon>Fungi</taxon>
        <taxon>Dikarya</taxon>
        <taxon>Ascomycota</taxon>
        <taxon>Pezizomycotina</taxon>
        <taxon>Dothideomycetes</taxon>
        <taxon>Pleosporomycetidae</taxon>
        <taxon>Pleosporales</taxon>
        <taxon>Corynesporascaceae</taxon>
        <taxon>Corynespora</taxon>
    </lineage>
</organism>
<evidence type="ECO:0000313" key="3">
    <source>
        <dbReference type="Proteomes" id="UP000240883"/>
    </source>
</evidence>
<evidence type="ECO:0000256" key="1">
    <source>
        <dbReference type="SAM" id="SignalP"/>
    </source>
</evidence>
<proteinExistence type="predicted"/>
<feature type="signal peptide" evidence="1">
    <location>
        <begin position="1"/>
        <end position="16"/>
    </location>
</feature>
<sequence>MQYLPPLFLLLVCAQALVHHLFSTRQFIFGSHPGDGTISKYSIGSDFSLKIQGSIEVPHSCNATKFSSLHLSSADQPPYNIYGSASTGTCSAMFSISSTGSQTLRSAEVAGDIRSFAWSPNGRHLHALNSRASTASATSILNYYIDEHPSLTDLRVTDLLQNVTSAEQLVSHPSGKRVYLVTKTNDLITIPLLNTTGVDSSVSPSRHAVLPSSIDASLFTTSTLAISSSNTMLWTVSQSPNQAIISVFALNPTTGEVVQAVARSTWAGNGVPTLVAAPFEGNDVVAVTNSPVGMVAFMYLEQGAAAATTAVTTTDDGMDFLKEMDAMDTAVSAAAKIKAFGRLDLGFENIGEGVWVN</sequence>
<dbReference type="Gene3D" id="2.130.10.10">
    <property type="entry name" value="YVTN repeat-like/Quinoprotein amine dehydrogenase"/>
    <property type="match status" value="1"/>
</dbReference>
<name>A0A2T2P3V5_CORCC</name>
<feature type="chain" id="PRO_5015424127" description="Isomerase YbhE" evidence="1">
    <location>
        <begin position="17"/>
        <end position="357"/>
    </location>
</feature>
<keyword evidence="1" id="KW-0732">Signal</keyword>
<dbReference type="InterPro" id="IPR015943">
    <property type="entry name" value="WD40/YVTN_repeat-like_dom_sf"/>
</dbReference>
<accession>A0A2T2P3V5</accession>
<dbReference type="SUPFAM" id="SSF82171">
    <property type="entry name" value="DPP6 N-terminal domain-like"/>
    <property type="match status" value="1"/>
</dbReference>
<dbReference type="STRING" id="1448308.A0A2T2P3V5"/>
<reference evidence="2 3" key="1">
    <citation type="journal article" date="2018" name="Front. Microbiol.">
        <title>Genome-Wide Analysis of Corynespora cassiicola Leaf Fall Disease Putative Effectors.</title>
        <authorList>
            <person name="Lopez D."/>
            <person name="Ribeiro S."/>
            <person name="Label P."/>
            <person name="Fumanal B."/>
            <person name="Venisse J.S."/>
            <person name="Kohler A."/>
            <person name="de Oliveira R.R."/>
            <person name="Labutti K."/>
            <person name="Lipzen A."/>
            <person name="Lail K."/>
            <person name="Bauer D."/>
            <person name="Ohm R.A."/>
            <person name="Barry K.W."/>
            <person name="Spatafora J."/>
            <person name="Grigoriev I.V."/>
            <person name="Martin F.M."/>
            <person name="Pujade-Renaud V."/>
        </authorList>
    </citation>
    <scope>NUCLEOTIDE SEQUENCE [LARGE SCALE GENOMIC DNA]</scope>
    <source>
        <strain evidence="2 3">Philippines</strain>
    </source>
</reference>
<dbReference type="Proteomes" id="UP000240883">
    <property type="component" value="Unassembled WGS sequence"/>
</dbReference>
<keyword evidence="3" id="KW-1185">Reference proteome</keyword>
<dbReference type="AlphaFoldDB" id="A0A2T2P3V5"/>
<evidence type="ECO:0000313" key="2">
    <source>
        <dbReference type="EMBL" id="PSN72303.1"/>
    </source>
</evidence>